<reference evidence="1" key="1">
    <citation type="submission" date="2014-11" db="EMBL/GenBank/DDBJ databases">
        <authorList>
            <person name="Amaro Gonzalez C."/>
        </authorList>
    </citation>
    <scope>NUCLEOTIDE SEQUENCE</scope>
</reference>
<proteinExistence type="predicted"/>
<protein>
    <submittedName>
        <fullName evidence="1">Uncharacterized protein</fullName>
    </submittedName>
</protein>
<evidence type="ECO:0000313" key="1">
    <source>
        <dbReference type="EMBL" id="JAH87286.1"/>
    </source>
</evidence>
<sequence length="12" mass="1333">MGNDNVQVTSIR</sequence>
<organism evidence="1">
    <name type="scientific">Anguilla anguilla</name>
    <name type="common">European freshwater eel</name>
    <name type="synonym">Muraena anguilla</name>
    <dbReference type="NCBI Taxonomy" id="7936"/>
    <lineage>
        <taxon>Eukaryota</taxon>
        <taxon>Metazoa</taxon>
        <taxon>Chordata</taxon>
        <taxon>Craniata</taxon>
        <taxon>Vertebrata</taxon>
        <taxon>Euteleostomi</taxon>
        <taxon>Actinopterygii</taxon>
        <taxon>Neopterygii</taxon>
        <taxon>Teleostei</taxon>
        <taxon>Anguilliformes</taxon>
        <taxon>Anguillidae</taxon>
        <taxon>Anguilla</taxon>
    </lineage>
</organism>
<reference evidence="1" key="2">
    <citation type="journal article" date="2015" name="Fish Shellfish Immunol.">
        <title>Early steps in the European eel (Anguilla anguilla)-Vibrio vulnificus interaction in the gills: Role of the RtxA13 toxin.</title>
        <authorList>
            <person name="Callol A."/>
            <person name="Pajuelo D."/>
            <person name="Ebbesson L."/>
            <person name="Teles M."/>
            <person name="MacKenzie S."/>
            <person name="Amaro C."/>
        </authorList>
    </citation>
    <scope>NUCLEOTIDE SEQUENCE</scope>
</reference>
<name>A0A0E9WAI0_ANGAN</name>
<dbReference type="EMBL" id="GBXM01021291">
    <property type="protein sequence ID" value="JAH87286.1"/>
    <property type="molecule type" value="Transcribed_RNA"/>
</dbReference>
<accession>A0A0E9WAI0</accession>